<keyword evidence="1" id="KW-0540">Nuclease</keyword>
<feature type="domain" description="TNase-like" evidence="4">
    <location>
        <begin position="38"/>
        <end position="165"/>
    </location>
</feature>
<dbReference type="InterPro" id="IPR035437">
    <property type="entry name" value="SNase_OB-fold_sf"/>
</dbReference>
<dbReference type="EMBL" id="UNSC01000006">
    <property type="protein sequence ID" value="SZD73499.1"/>
    <property type="molecule type" value="Genomic_DNA"/>
</dbReference>
<keyword evidence="6" id="KW-1185">Reference proteome</keyword>
<evidence type="ECO:0000259" key="4">
    <source>
        <dbReference type="PROSITE" id="PS50830"/>
    </source>
</evidence>
<evidence type="ECO:0000313" key="5">
    <source>
        <dbReference type="EMBL" id="SZD73499.1"/>
    </source>
</evidence>
<dbReference type="AlphaFoldDB" id="A0A383U280"/>
<dbReference type="EC" id="3.1.31.1" evidence="5"/>
<dbReference type="SMART" id="SM00318">
    <property type="entry name" value="SNc"/>
    <property type="match status" value="1"/>
</dbReference>
<organism evidence="5 6">
    <name type="scientific">Candidatus Ornithobacterium hominis</name>
    <dbReference type="NCBI Taxonomy" id="2497989"/>
    <lineage>
        <taxon>Bacteria</taxon>
        <taxon>Pseudomonadati</taxon>
        <taxon>Bacteroidota</taxon>
        <taxon>Flavobacteriia</taxon>
        <taxon>Flavobacteriales</taxon>
        <taxon>Weeksellaceae</taxon>
        <taxon>Ornithobacterium</taxon>
    </lineage>
</organism>
<evidence type="ECO:0000256" key="1">
    <source>
        <dbReference type="ARBA" id="ARBA00022722"/>
    </source>
</evidence>
<accession>A0A383U280</accession>
<dbReference type="PROSITE" id="PS01123">
    <property type="entry name" value="TNASE_1"/>
    <property type="match status" value="1"/>
</dbReference>
<dbReference type="PROSITE" id="PS50830">
    <property type="entry name" value="TNASE_3"/>
    <property type="match status" value="1"/>
</dbReference>
<dbReference type="Proteomes" id="UP000262142">
    <property type="component" value="Unassembled WGS sequence"/>
</dbReference>
<evidence type="ECO:0000313" key="6">
    <source>
        <dbReference type="Proteomes" id="UP000262142"/>
    </source>
</evidence>
<evidence type="ECO:0000256" key="2">
    <source>
        <dbReference type="ARBA" id="ARBA00022759"/>
    </source>
</evidence>
<proteinExistence type="predicted"/>
<dbReference type="GO" id="GO:1990599">
    <property type="term" value="F:3' overhang single-stranded DNA endodeoxyribonuclease activity"/>
    <property type="evidence" value="ECO:0007669"/>
    <property type="project" value="UniProtKB-EC"/>
</dbReference>
<protein>
    <submittedName>
        <fullName evidence="5">Thermonuclease</fullName>
        <ecNumber evidence="5">3.1.31.1</ecNumber>
    </submittedName>
</protein>
<evidence type="ECO:0000256" key="3">
    <source>
        <dbReference type="ARBA" id="ARBA00022801"/>
    </source>
</evidence>
<dbReference type="InterPro" id="IPR016071">
    <property type="entry name" value="Staphylococal_nuclease_OB-fold"/>
</dbReference>
<dbReference type="InterPro" id="IPR002071">
    <property type="entry name" value="Thermonucl_AS"/>
</dbReference>
<name>A0A383U280_9FLAO</name>
<dbReference type="Gene3D" id="2.40.50.90">
    <property type="match status" value="1"/>
</dbReference>
<dbReference type="Pfam" id="PF00565">
    <property type="entry name" value="SNase"/>
    <property type="match status" value="1"/>
</dbReference>
<dbReference type="RefSeq" id="WP_119058256.1">
    <property type="nucleotide sequence ID" value="NZ_UNSC01000006.1"/>
</dbReference>
<dbReference type="OrthoDB" id="9805504at2"/>
<keyword evidence="3 5" id="KW-0378">Hydrolase</keyword>
<dbReference type="PANTHER" id="PTHR12302:SF3">
    <property type="entry name" value="SERINE_THREONINE-PROTEIN KINASE 31"/>
    <property type="match status" value="1"/>
</dbReference>
<gene>
    <name evidence="5" type="primary">nuc</name>
    <name evidence="5" type="ORF">SAMEA104719789_01306</name>
</gene>
<dbReference type="PANTHER" id="PTHR12302">
    <property type="entry name" value="EBNA2 BINDING PROTEIN P100"/>
    <property type="match status" value="1"/>
</dbReference>
<dbReference type="GO" id="GO:0003676">
    <property type="term" value="F:nucleic acid binding"/>
    <property type="evidence" value="ECO:0007669"/>
    <property type="project" value="InterPro"/>
</dbReference>
<dbReference type="SUPFAM" id="SSF50199">
    <property type="entry name" value="Staphylococcal nuclease"/>
    <property type="match status" value="1"/>
</dbReference>
<keyword evidence="2" id="KW-0255">Endonuclease</keyword>
<sequence length="183" mass="20426">MKGWILLMLVNVFACQPNGKKINQAEPAKVAKLIADSLQFKAKVIGVTDGDTVEVLWDSIPTKIRLAHIDAPEKRGSQPFGMEAKKMLSDLCFGQEVMVVSKGKNGRRDRSQRLIAVIKNQVGANCNLAMVRNGLAWHYVKFSTDSVYSVLEAEARAKKLGLWAEPNPIAPWLWRKKKKSPKI</sequence>
<reference evidence="5 6" key="1">
    <citation type="submission" date="2018-09" db="EMBL/GenBank/DDBJ databases">
        <authorList>
            <consortium name="Pathogen Informatics"/>
        </authorList>
    </citation>
    <scope>NUCLEOTIDE SEQUENCE [LARGE SCALE GENOMIC DNA]</scope>
    <source>
        <strain evidence="5 6">OH-22767</strain>
    </source>
</reference>